<dbReference type="GeneID" id="81354464"/>
<gene>
    <name evidence="1" type="ORF">N7532_002991</name>
</gene>
<evidence type="ECO:0000313" key="1">
    <source>
        <dbReference type="EMBL" id="KAJ5102462.1"/>
    </source>
</evidence>
<dbReference type="EMBL" id="JAPQKI010000004">
    <property type="protein sequence ID" value="KAJ5102462.1"/>
    <property type="molecule type" value="Genomic_DNA"/>
</dbReference>
<reference evidence="1" key="1">
    <citation type="submission" date="2022-11" db="EMBL/GenBank/DDBJ databases">
        <authorList>
            <person name="Petersen C."/>
        </authorList>
    </citation>
    <scope>NUCLEOTIDE SEQUENCE</scope>
    <source>
        <strain evidence="1">IBT 30761</strain>
    </source>
</reference>
<keyword evidence="2" id="KW-1185">Reference proteome</keyword>
<protein>
    <submittedName>
        <fullName evidence="1">Uncharacterized protein</fullName>
    </submittedName>
</protein>
<organism evidence="1 2">
    <name type="scientific">Penicillium argentinense</name>
    <dbReference type="NCBI Taxonomy" id="1131581"/>
    <lineage>
        <taxon>Eukaryota</taxon>
        <taxon>Fungi</taxon>
        <taxon>Dikarya</taxon>
        <taxon>Ascomycota</taxon>
        <taxon>Pezizomycotina</taxon>
        <taxon>Eurotiomycetes</taxon>
        <taxon>Eurotiomycetidae</taxon>
        <taxon>Eurotiales</taxon>
        <taxon>Aspergillaceae</taxon>
        <taxon>Penicillium</taxon>
    </lineage>
</organism>
<reference evidence="1" key="2">
    <citation type="journal article" date="2023" name="IMA Fungus">
        <title>Comparative genomic study of the Penicillium genus elucidates a diverse pangenome and 15 lateral gene transfer events.</title>
        <authorList>
            <person name="Petersen C."/>
            <person name="Sorensen T."/>
            <person name="Nielsen M.R."/>
            <person name="Sondergaard T.E."/>
            <person name="Sorensen J.L."/>
            <person name="Fitzpatrick D.A."/>
            <person name="Frisvad J.C."/>
            <person name="Nielsen K.L."/>
        </authorList>
    </citation>
    <scope>NUCLEOTIDE SEQUENCE</scope>
    <source>
        <strain evidence="1">IBT 30761</strain>
    </source>
</reference>
<comment type="caution">
    <text evidence="1">The sequence shown here is derived from an EMBL/GenBank/DDBJ whole genome shotgun (WGS) entry which is preliminary data.</text>
</comment>
<accession>A0A9W9FLN0</accession>
<evidence type="ECO:0000313" key="2">
    <source>
        <dbReference type="Proteomes" id="UP001149074"/>
    </source>
</evidence>
<dbReference type="OrthoDB" id="3009558at2759"/>
<dbReference type="Proteomes" id="UP001149074">
    <property type="component" value="Unassembled WGS sequence"/>
</dbReference>
<proteinExistence type="predicted"/>
<sequence>MLATLAETRDARITLVSTRREIREVEFLEESPDRPEFALTTEAILAKEVVPQNERFLRTFHPALRSEPSVFILHQKYTNKRYWVILCIRGRPLLHTHVGGLEILIQPWFRSTMGERVTFQAHPDPIDEFIDTTKFLTPVHINIAREYWPEAVGIRILRCLLIRGLELGFALMEMNPSTLPSATLAMVETGDQVRDAANPKLMMACIGLKLRLPGGQTNSACQEVLTTVTHGFVKEPVHLENWIGPWLKQHYVKIRSSIRRFLPAPLPQIVEVQICETKRSNRLANPRNSSGPLGRVIALAATGQIVGTITTTFDRPSHDLPFPARYRHDLSLITNPELIDFCAPPGVNIVPEWANAEDALGGQPVFCCMLFTQWKGGAPDANKMTSKRRFTRGSVVDQGTRQAMIDGAQYHWDKQSREPTTSLLWTTLFDSERVLGWSGSLLCLGTPHNGEISRPLLFQNFEFPWQSHPTGKQVRRKKVFGISSFTKESVKGGFLLPAQIRNSRILLEPWSEHTRPVSYDQVILTHPAYVAQRAQVHRQQLTDPA</sequence>
<dbReference type="AlphaFoldDB" id="A0A9W9FLN0"/>
<name>A0A9W9FLN0_9EURO</name>
<dbReference type="RefSeq" id="XP_056475842.1">
    <property type="nucleotide sequence ID" value="XM_056615485.1"/>
</dbReference>